<evidence type="ECO:0000256" key="10">
    <source>
        <dbReference type="SAM" id="Phobius"/>
    </source>
</evidence>
<feature type="domain" description="ABC-2 type transporter transmembrane" evidence="11">
    <location>
        <begin position="16"/>
        <end position="223"/>
    </location>
</feature>
<evidence type="ECO:0000259" key="11">
    <source>
        <dbReference type="Pfam" id="PF01061"/>
    </source>
</evidence>
<dbReference type="RefSeq" id="WP_023851848.1">
    <property type="nucleotide sequence ID" value="NZ_CP047166.1"/>
</dbReference>
<evidence type="ECO:0000313" key="12">
    <source>
        <dbReference type="EMBL" id="QRF66221.1"/>
    </source>
</evidence>
<dbReference type="PANTHER" id="PTHR30413">
    <property type="entry name" value="INNER MEMBRANE TRANSPORT PERMEASE"/>
    <property type="match status" value="1"/>
</dbReference>
<dbReference type="PANTHER" id="PTHR30413:SF10">
    <property type="entry name" value="CAPSULE POLYSACCHARIDE EXPORT INNER-MEMBRANE PROTEIN CTRC"/>
    <property type="match status" value="1"/>
</dbReference>
<evidence type="ECO:0000256" key="1">
    <source>
        <dbReference type="ARBA" id="ARBA00004651"/>
    </source>
</evidence>
<evidence type="ECO:0000256" key="7">
    <source>
        <dbReference type="ARBA" id="ARBA00022989"/>
    </source>
</evidence>
<proteinExistence type="inferred from homology"/>
<dbReference type="PRINTS" id="PR00164">
    <property type="entry name" value="ABC2TRNSPORT"/>
</dbReference>
<name>A0ABX7F7V8_9RHOB</name>
<keyword evidence="13" id="KW-1185">Reference proteome</keyword>
<accession>A0ABX7F7V8</accession>
<feature type="transmembrane region" description="Helical" evidence="10">
    <location>
        <begin position="145"/>
        <end position="165"/>
    </location>
</feature>
<comment type="similarity">
    <text evidence="2">Belongs to the ABC-2 integral membrane protein family.</text>
</comment>
<dbReference type="Proteomes" id="UP000596387">
    <property type="component" value="Chromosome"/>
</dbReference>
<reference evidence="12 13" key="1">
    <citation type="submission" date="2019-12" db="EMBL/GenBank/DDBJ databases">
        <title>Complete Genome Sequence of a Quorum-Sensing Bacterium,Rhodobacteraceae bacterium C31, Isolated from a marine microalgae symbiotic bacteria.</title>
        <authorList>
            <person name="Zhang Y."/>
        </authorList>
    </citation>
    <scope>NUCLEOTIDE SEQUENCE [LARGE SCALE GENOMIC DNA]</scope>
    <source>
        <strain evidence="12 13">C31</strain>
    </source>
</reference>
<keyword evidence="7 10" id="KW-1133">Transmembrane helix</keyword>
<keyword evidence="5" id="KW-0762">Sugar transport</keyword>
<feature type="transmembrane region" description="Helical" evidence="10">
    <location>
        <begin position="185"/>
        <end position="202"/>
    </location>
</feature>
<gene>
    <name evidence="12" type="ORF">GQA70_07835</name>
</gene>
<evidence type="ECO:0000313" key="13">
    <source>
        <dbReference type="Proteomes" id="UP000596387"/>
    </source>
</evidence>
<organism evidence="12 13">
    <name type="scientific">Ponticoccus alexandrii</name>
    <dbReference type="NCBI Taxonomy" id="1943633"/>
    <lineage>
        <taxon>Bacteria</taxon>
        <taxon>Pseudomonadati</taxon>
        <taxon>Pseudomonadota</taxon>
        <taxon>Alphaproteobacteria</taxon>
        <taxon>Rhodobacterales</taxon>
        <taxon>Roseobacteraceae</taxon>
        <taxon>Ponticoccus</taxon>
    </lineage>
</organism>
<keyword evidence="4" id="KW-1003">Cell membrane</keyword>
<evidence type="ECO:0000256" key="2">
    <source>
        <dbReference type="ARBA" id="ARBA00007783"/>
    </source>
</evidence>
<feature type="transmembrane region" description="Helical" evidence="10">
    <location>
        <begin position="32"/>
        <end position="56"/>
    </location>
</feature>
<evidence type="ECO:0000256" key="5">
    <source>
        <dbReference type="ARBA" id="ARBA00022597"/>
    </source>
</evidence>
<keyword evidence="9 10" id="KW-0472">Membrane</keyword>
<evidence type="ECO:0000256" key="6">
    <source>
        <dbReference type="ARBA" id="ARBA00022692"/>
    </source>
</evidence>
<feature type="transmembrane region" description="Helical" evidence="10">
    <location>
        <begin position="68"/>
        <end position="87"/>
    </location>
</feature>
<sequence>MAEAFHIAPPGGPGRVLALLDRERRTRFAGGALGYLWAYINPVVWIALIVGLFVYLDRRPPIDAGLEIFVATGILPYVAFRQTVTALSRMLPAHRHMRTLPGVDTNTILWAGMLLEAINLAVSALLIFGGVTLIFGAALPASLPGVLWAFAVAWALGAGVGRFIAIAGQLSQTFARTVPLALRPFFWLSGVFYVAAELPAGVRDLMWYSPFLHITELLREGYFLGFDSPMADARYPLLIGAGFYLASLPLERFATNRRLLRGMS</sequence>
<dbReference type="Pfam" id="PF01061">
    <property type="entry name" value="ABC2_membrane"/>
    <property type="match status" value="1"/>
</dbReference>
<dbReference type="InterPro" id="IPR000412">
    <property type="entry name" value="ABC_2_transport"/>
</dbReference>
<feature type="transmembrane region" description="Helical" evidence="10">
    <location>
        <begin position="235"/>
        <end position="254"/>
    </location>
</feature>
<keyword evidence="3" id="KW-0813">Transport</keyword>
<evidence type="ECO:0000256" key="3">
    <source>
        <dbReference type="ARBA" id="ARBA00022448"/>
    </source>
</evidence>
<dbReference type="InterPro" id="IPR013525">
    <property type="entry name" value="ABC2_TM"/>
</dbReference>
<feature type="transmembrane region" description="Helical" evidence="10">
    <location>
        <begin position="108"/>
        <end position="139"/>
    </location>
</feature>
<evidence type="ECO:0000256" key="4">
    <source>
        <dbReference type="ARBA" id="ARBA00022475"/>
    </source>
</evidence>
<evidence type="ECO:0000256" key="8">
    <source>
        <dbReference type="ARBA" id="ARBA00023047"/>
    </source>
</evidence>
<keyword evidence="6 10" id="KW-0812">Transmembrane</keyword>
<evidence type="ECO:0000256" key="9">
    <source>
        <dbReference type="ARBA" id="ARBA00023136"/>
    </source>
</evidence>
<protein>
    <submittedName>
        <fullName evidence="12">ABC transporter permease</fullName>
    </submittedName>
</protein>
<keyword evidence="8" id="KW-0625">Polysaccharide transport</keyword>
<dbReference type="EMBL" id="CP047166">
    <property type="protein sequence ID" value="QRF66221.1"/>
    <property type="molecule type" value="Genomic_DNA"/>
</dbReference>
<comment type="subcellular location">
    <subcellularLocation>
        <location evidence="1">Cell membrane</location>
        <topology evidence="1">Multi-pass membrane protein</topology>
    </subcellularLocation>
</comment>